<organism evidence="2 3">
    <name type="scientific">Zobellia barbeyronii</name>
    <dbReference type="NCBI Taxonomy" id="2748009"/>
    <lineage>
        <taxon>Bacteria</taxon>
        <taxon>Pseudomonadati</taxon>
        <taxon>Bacteroidota</taxon>
        <taxon>Flavobacteriia</taxon>
        <taxon>Flavobacteriales</taxon>
        <taxon>Flavobacteriaceae</taxon>
        <taxon>Zobellia</taxon>
    </lineage>
</organism>
<dbReference type="PANTHER" id="PTHR43777:SF1">
    <property type="entry name" value="MOLYBDENUM COFACTOR CYTIDYLYLTRANSFERASE"/>
    <property type="match status" value="1"/>
</dbReference>
<evidence type="ECO:0000313" key="3">
    <source>
        <dbReference type="Proteomes" id="UP000740413"/>
    </source>
</evidence>
<dbReference type="RefSeq" id="WP_214612903.1">
    <property type="nucleotide sequence ID" value="NZ_JACATN010000005.1"/>
</dbReference>
<name>A0ABS5WIT2_9FLAO</name>
<gene>
    <name evidence="2" type="ORF">HW347_16720</name>
</gene>
<dbReference type="InterPro" id="IPR029044">
    <property type="entry name" value="Nucleotide-diphossugar_trans"/>
</dbReference>
<comment type="caution">
    <text evidence="2">The sequence shown here is derived from an EMBL/GenBank/DDBJ whole genome shotgun (WGS) entry which is preliminary data.</text>
</comment>
<keyword evidence="3" id="KW-1185">Reference proteome</keyword>
<dbReference type="Gene3D" id="3.90.550.10">
    <property type="entry name" value="Spore Coat Polysaccharide Biosynthesis Protein SpsA, Chain A"/>
    <property type="match status" value="1"/>
</dbReference>
<dbReference type="InterPro" id="IPR025877">
    <property type="entry name" value="MobA-like_NTP_Trfase"/>
</dbReference>
<evidence type="ECO:0000259" key="1">
    <source>
        <dbReference type="Pfam" id="PF12804"/>
    </source>
</evidence>
<dbReference type="SUPFAM" id="SSF53448">
    <property type="entry name" value="Nucleotide-diphospho-sugar transferases"/>
    <property type="match status" value="1"/>
</dbReference>
<feature type="domain" description="MobA-like NTP transferase" evidence="1">
    <location>
        <begin position="11"/>
        <end position="171"/>
    </location>
</feature>
<sequence>MKNTPHRIAILILAAGASTRMGKPKQLLPWKDTTLLEHAIKTAKSADAIEVVTVLGANTKLIQSQIKEEVIFIENTAWQLGLGGSIAFGTKWLLQSDIEFDGILIMLADQPLIDFRYLNTLIATSVEQTDRIIATAYKNRAGVPTIFPIKYVDMLLNLNEDFGAKHLLEQERDTVITVSAGNRISDVDTEEDYKQLKNKNEFEN</sequence>
<accession>A0ABS5WIT2</accession>
<proteinExistence type="predicted"/>
<protein>
    <submittedName>
        <fullName evidence="2">Nucleotidyltransferase family protein</fullName>
    </submittedName>
</protein>
<evidence type="ECO:0000313" key="2">
    <source>
        <dbReference type="EMBL" id="MBT2162913.1"/>
    </source>
</evidence>
<dbReference type="Proteomes" id="UP000740413">
    <property type="component" value="Unassembled WGS sequence"/>
</dbReference>
<dbReference type="Pfam" id="PF12804">
    <property type="entry name" value="NTP_transf_3"/>
    <property type="match status" value="1"/>
</dbReference>
<dbReference type="PANTHER" id="PTHR43777">
    <property type="entry name" value="MOLYBDENUM COFACTOR CYTIDYLYLTRANSFERASE"/>
    <property type="match status" value="1"/>
</dbReference>
<dbReference type="EMBL" id="JACATN010000005">
    <property type="protein sequence ID" value="MBT2162913.1"/>
    <property type="molecule type" value="Genomic_DNA"/>
</dbReference>
<reference evidence="3" key="1">
    <citation type="submission" date="2023-07" db="EMBL/GenBank/DDBJ databases">
        <title>Zobellia barbeyronii sp. nov., a new marine flavobacterium, isolated from green and red algae.</title>
        <authorList>
            <person name="Nedashkovskaya O.I."/>
            <person name="Otstavnykh N."/>
            <person name="Zhukova N."/>
            <person name="Guzev K."/>
            <person name="Chausova V."/>
            <person name="Tekutyeva L."/>
            <person name="Mikhailov V."/>
            <person name="Isaeva M."/>
        </authorList>
    </citation>
    <scope>NUCLEOTIDE SEQUENCE [LARGE SCALE GENOMIC DNA]</scope>
    <source>
        <strain evidence="3">KMM 6746</strain>
    </source>
</reference>
<dbReference type="CDD" id="cd04182">
    <property type="entry name" value="GT_2_like_f"/>
    <property type="match status" value="1"/>
</dbReference>